<accession>A0A5N6RK39</accession>
<dbReference type="PANTHER" id="PTHR38223">
    <property type="match status" value="1"/>
</dbReference>
<name>A0A5N6RK39_9ROSI</name>
<dbReference type="OrthoDB" id="841242at2759"/>
<gene>
    <name evidence="1" type="ORF">FH972_016740</name>
</gene>
<reference evidence="1 2" key="1">
    <citation type="submission" date="2019-06" db="EMBL/GenBank/DDBJ databases">
        <title>A chromosomal-level reference genome of Carpinus fangiana (Coryloideae, Betulaceae).</title>
        <authorList>
            <person name="Yang X."/>
            <person name="Wang Z."/>
            <person name="Zhang L."/>
            <person name="Hao G."/>
            <person name="Liu J."/>
            <person name="Yang Y."/>
        </authorList>
    </citation>
    <scope>NUCLEOTIDE SEQUENCE [LARGE SCALE GENOMIC DNA]</scope>
    <source>
        <strain evidence="1">Cfa_2016G</strain>
        <tissue evidence="1">Leaf</tissue>
    </source>
</reference>
<proteinExistence type="predicted"/>
<evidence type="ECO:0000313" key="2">
    <source>
        <dbReference type="Proteomes" id="UP000327013"/>
    </source>
</evidence>
<dbReference type="EMBL" id="CM017327">
    <property type="protein sequence ID" value="KAE8098696.1"/>
    <property type="molecule type" value="Genomic_DNA"/>
</dbReference>
<evidence type="ECO:0000313" key="1">
    <source>
        <dbReference type="EMBL" id="KAE8098696.1"/>
    </source>
</evidence>
<dbReference type="PANTHER" id="PTHR38223:SF4">
    <property type="match status" value="1"/>
</dbReference>
<dbReference type="AlphaFoldDB" id="A0A5N6RK39"/>
<sequence>MGSLQYYFFPTDFYYPRAKSVNGDNAGKPVLHVQPPNADADNLEKCKAALHSDGRDNNMKLYYEAPSSTALVPFPCIIKTELRRRKRFSSVADCSNN</sequence>
<organism evidence="1 2">
    <name type="scientific">Carpinus fangiana</name>
    <dbReference type="NCBI Taxonomy" id="176857"/>
    <lineage>
        <taxon>Eukaryota</taxon>
        <taxon>Viridiplantae</taxon>
        <taxon>Streptophyta</taxon>
        <taxon>Embryophyta</taxon>
        <taxon>Tracheophyta</taxon>
        <taxon>Spermatophyta</taxon>
        <taxon>Magnoliopsida</taxon>
        <taxon>eudicotyledons</taxon>
        <taxon>Gunneridae</taxon>
        <taxon>Pentapetalae</taxon>
        <taxon>rosids</taxon>
        <taxon>fabids</taxon>
        <taxon>Fagales</taxon>
        <taxon>Betulaceae</taxon>
        <taxon>Carpinus</taxon>
    </lineage>
</organism>
<protein>
    <submittedName>
        <fullName evidence="1">Uncharacterized protein</fullName>
    </submittedName>
</protein>
<dbReference type="Proteomes" id="UP000327013">
    <property type="component" value="Chromosome 7"/>
</dbReference>
<keyword evidence="2" id="KW-1185">Reference proteome</keyword>